<organism evidence="3 4">
    <name type="scientific">Hyaloperonospora arabidopsidis (strain Emoy2)</name>
    <name type="common">Downy mildew agent</name>
    <name type="synonym">Peronospora arabidopsidis</name>
    <dbReference type="NCBI Taxonomy" id="559515"/>
    <lineage>
        <taxon>Eukaryota</taxon>
        <taxon>Sar</taxon>
        <taxon>Stramenopiles</taxon>
        <taxon>Oomycota</taxon>
        <taxon>Peronosporomycetes</taxon>
        <taxon>Peronosporales</taxon>
        <taxon>Peronosporaceae</taxon>
        <taxon>Hyaloperonospora</taxon>
    </lineage>
</organism>
<dbReference type="HOGENOM" id="CLU_613178_0_0_1"/>
<feature type="compositionally biased region" description="Polar residues" evidence="1">
    <location>
        <begin position="38"/>
        <end position="57"/>
    </location>
</feature>
<reference evidence="4" key="1">
    <citation type="journal article" date="2010" name="Science">
        <title>Signatures of adaptation to obligate biotrophy in the Hyaloperonospora arabidopsidis genome.</title>
        <authorList>
            <person name="Baxter L."/>
            <person name="Tripathy S."/>
            <person name="Ishaque N."/>
            <person name="Boot N."/>
            <person name="Cabral A."/>
            <person name="Kemen E."/>
            <person name="Thines M."/>
            <person name="Ah-Fong A."/>
            <person name="Anderson R."/>
            <person name="Badejoko W."/>
            <person name="Bittner-Eddy P."/>
            <person name="Boore J.L."/>
            <person name="Chibucos M.C."/>
            <person name="Coates M."/>
            <person name="Dehal P."/>
            <person name="Delehaunty K."/>
            <person name="Dong S."/>
            <person name="Downton P."/>
            <person name="Dumas B."/>
            <person name="Fabro G."/>
            <person name="Fronick C."/>
            <person name="Fuerstenberg S.I."/>
            <person name="Fulton L."/>
            <person name="Gaulin E."/>
            <person name="Govers F."/>
            <person name="Hughes L."/>
            <person name="Humphray S."/>
            <person name="Jiang R.H."/>
            <person name="Judelson H."/>
            <person name="Kamoun S."/>
            <person name="Kyung K."/>
            <person name="Meijer H."/>
            <person name="Minx P."/>
            <person name="Morris P."/>
            <person name="Nelson J."/>
            <person name="Phuntumart V."/>
            <person name="Qutob D."/>
            <person name="Rehmany A."/>
            <person name="Rougon-Cardoso A."/>
            <person name="Ryden P."/>
            <person name="Torto-Alalibo T."/>
            <person name="Studholme D."/>
            <person name="Wang Y."/>
            <person name="Win J."/>
            <person name="Wood J."/>
            <person name="Clifton S.W."/>
            <person name="Rogers J."/>
            <person name="Van den Ackerveken G."/>
            <person name="Jones J.D."/>
            <person name="McDowell J.M."/>
            <person name="Beynon J."/>
            <person name="Tyler B.M."/>
        </authorList>
    </citation>
    <scope>NUCLEOTIDE SEQUENCE [LARGE SCALE GENOMIC DNA]</scope>
    <source>
        <strain evidence="4">Emoy2</strain>
    </source>
</reference>
<feature type="region of interest" description="Disordered" evidence="1">
    <location>
        <begin position="35"/>
        <end position="62"/>
    </location>
</feature>
<dbReference type="PRINTS" id="PR00153">
    <property type="entry name" value="CSAPPISMRASE"/>
</dbReference>
<dbReference type="Gene3D" id="2.40.100.10">
    <property type="entry name" value="Cyclophilin-like"/>
    <property type="match status" value="1"/>
</dbReference>
<dbReference type="InterPro" id="IPR029000">
    <property type="entry name" value="Cyclophilin-like_dom_sf"/>
</dbReference>
<dbReference type="PANTHER" id="PTHR11071:SF561">
    <property type="entry name" value="PEPTIDYL-PROLYL CIS-TRANS ISOMERASE D-RELATED"/>
    <property type="match status" value="1"/>
</dbReference>
<dbReference type="Pfam" id="PF00160">
    <property type="entry name" value="Pro_isomerase"/>
    <property type="match status" value="1"/>
</dbReference>
<accession>M4BV09</accession>
<dbReference type="STRING" id="559515.M4BV09"/>
<proteinExistence type="predicted"/>
<feature type="domain" description="PPIase cyclophilin-type" evidence="2">
    <location>
        <begin position="139"/>
        <end position="310"/>
    </location>
</feature>
<dbReference type="AlphaFoldDB" id="M4BV09"/>
<dbReference type="EMBL" id="JH597958">
    <property type="status" value="NOT_ANNOTATED_CDS"/>
    <property type="molecule type" value="Genomic_DNA"/>
</dbReference>
<dbReference type="EnsemblProtists" id="HpaT810349">
    <property type="protein sequence ID" value="HpaP810349"/>
    <property type="gene ID" value="HpaG810349"/>
</dbReference>
<dbReference type="eggNOG" id="KOG0865">
    <property type="taxonomic scope" value="Eukaryota"/>
</dbReference>
<evidence type="ECO:0000313" key="3">
    <source>
        <dbReference type="EnsemblProtists" id="HpaP810349"/>
    </source>
</evidence>
<evidence type="ECO:0000259" key="2">
    <source>
        <dbReference type="PROSITE" id="PS50072"/>
    </source>
</evidence>
<keyword evidence="4" id="KW-1185">Reference proteome</keyword>
<evidence type="ECO:0000313" key="4">
    <source>
        <dbReference type="Proteomes" id="UP000011713"/>
    </source>
</evidence>
<dbReference type="GO" id="GO:0003755">
    <property type="term" value="F:peptidyl-prolyl cis-trans isomerase activity"/>
    <property type="evidence" value="ECO:0007669"/>
    <property type="project" value="InterPro"/>
</dbReference>
<dbReference type="Proteomes" id="UP000011713">
    <property type="component" value="Unassembled WGS sequence"/>
</dbReference>
<dbReference type="PROSITE" id="PS50072">
    <property type="entry name" value="CSA_PPIASE_2"/>
    <property type="match status" value="1"/>
</dbReference>
<reference evidence="3" key="2">
    <citation type="submission" date="2015-06" db="UniProtKB">
        <authorList>
            <consortium name="EnsemblProtists"/>
        </authorList>
    </citation>
    <scope>IDENTIFICATION</scope>
    <source>
        <strain evidence="3">Emoy2</strain>
    </source>
</reference>
<dbReference type="VEuPathDB" id="FungiDB:HpaG810349"/>
<sequence>MDEAAKIGGAEGFMQAETDSVESSLAEKLLQRGYGLDSSPTKESVGNWSVPSGSSNGDKSDGIVLPQGSHDAFRNRLVEFYTKYNPDKLNTIDRTLETYRGREDELFRKLASRYVDGAVLSLRERKKGCITKDSDPSVYMDISIAGVRAGRIIMRLLKDETPLASENFRCLCTGEKFHRIIKNFVVQGGDFTTGDGTGGESIYRGTPHRDLWGNFKDERFLPHDDVGLLSMANAGKNTNSSQNVKVSPSNSCPLSENEVEFIHCGELQSSVVQRKRVVVVRIQQTRMDQQLFCTTRRGMLQSLNRMRPTELFSANATTSTFETRGHHPSSSKPNASTEYWLLEGMSGHVIAMARVNRPSLMVHEDTIRASQYLAGQITEYAHRDFIRHTCRMQGPVVAFSRPTIATAIETSSPSLPLSPGFPADSFEKKNESLSVGQAMKTAFTGML</sequence>
<dbReference type="PANTHER" id="PTHR11071">
    <property type="entry name" value="PEPTIDYL-PROLYL CIS-TRANS ISOMERASE"/>
    <property type="match status" value="1"/>
</dbReference>
<dbReference type="GO" id="GO:0006457">
    <property type="term" value="P:protein folding"/>
    <property type="evidence" value="ECO:0007669"/>
    <property type="project" value="TreeGrafter"/>
</dbReference>
<dbReference type="SUPFAM" id="SSF50891">
    <property type="entry name" value="Cyclophilin-like"/>
    <property type="match status" value="1"/>
</dbReference>
<dbReference type="InterPro" id="IPR002130">
    <property type="entry name" value="Cyclophilin-type_PPIase_dom"/>
</dbReference>
<evidence type="ECO:0000256" key="1">
    <source>
        <dbReference type="SAM" id="MobiDB-lite"/>
    </source>
</evidence>
<protein>
    <recommendedName>
        <fullName evidence="2">PPIase cyclophilin-type domain-containing protein</fullName>
    </recommendedName>
</protein>
<dbReference type="GO" id="GO:0016018">
    <property type="term" value="F:cyclosporin A binding"/>
    <property type="evidence" value="ECO:0007669"/>
    <property type="project" value="TreeGrafter"/>
</dbReference>
<dbReference type="GO" id="GO:0005737">
    <property type="term" value="C:cytoplasm"/>
    <property type="evidence" value="ECO:0007669"/>
    <property type="project" value="TreeGrafter"/>
</dbReference>
<name>M4BV09_HYAAE</name>
<dbReference type="InParanoid" id="M4BV09"/>